<evidence type="ECO:0000313" key="2">
    <source>
        <dbReference type="Proteomes" id="UP000681967"/>
    </source>
</evidence>
<evidence type="ECO:0000313" key="1">
    <source>
        <dbReference type="EMBL" id="CAF4535849.1"/>
    </source>
</evidence>
<reference evidence="1" key="1">
    <citation type="submission" date="2021-02" db="EMBL/GenBank/DDBJ databases">
        <authorList>
            <person name="Nowell W R."/>
        </authorList>
    </citation>
    <scope>NUCLEOTIDE SEQUENCE</scope>
</reference>
<dbReference type="EMBL" id="CAJOBH010085094">
    <property type="protein sequence ID" value="CAF4535849.1"/>
    <property type="molecule type" value="Genomic_DNA"/>
</dbReference>
<protein>
    <recommendedName>
        <fullName evidence="3">DUF4371 domain-containing protein</fullName>
    </recommendedName>
</protein>
<accession>A0A8S2Y5E9</accession>
<dbReference type="AlphaFoldDB" id="A0A8S2Y5E9"/>
<dbReference type="Proteomes" id="UP000681967">
    <property type="component" value="Unassembled WGS sequence"/>
</dbReference>
<gene>
    <name evidence="1" type="ORF">BYL167_LOCUS37489</name>
</gene>
<sequence length="60" mass="6841">TELLEATSEVIDKQILTKIRESIIISIMADEGTDINHHQNLSICTRYCNQDTGQYIIALY</sequence>
<feature type="non-terminal residue" evidence="1">
    <location>
        <position position="1"/>
    </location>
</feature>
<comment type="caution">
    <text evidence="1">The sequence shown here is derived from an EMBL/GenBank/DDBJ whole genome shotgun (WGS) entry which is preliminary data.</text>
</comment>
<organism evidence="1 2">
    <name type="scientific">Rotaria magnacalcarata</name>
    <dbReference type="NCBI Taxonomy" id="392030"/>
    <lineage>
        <taxon>Eukaryota</taxon>
        <taxon>Metazoa</taxon>
        <taxon>Spiralia</taxon>
        <taxon>Gnathifera</taxon>
        <taxon>Rotifera</taxon>
        <taxon>Eurotatoria</taxon>
        <taxon>Bdelloidea</taxon>
        <taxon>Philodinida</taxon>
        <taxon>Philodinidae</taxon>
        <taxon>Rotaria</taxon>
    </lineage>
</organism>
<proteinExistence type="predicted"/>
<name>A0A8S2Y5E9_9BILA</name>
<evidence type="ECO:0008006" key="3">
    <source>
        <dbReference type="Google" id="ProtNLM"/>
    </source>
</evidence>